<feature type="domain" description="Cadherin" evidence="16">
    <location>
        <begin position="3924"/>
        <end position="4033"/>
    </location>
</feature>
<evidence type="ECO:0000256" key="9">
    <source>
        <dbReference type="ARBA" id="ARBA00022989"/>
    </source>
</evidence>
<feature type="domain" description="Cadherin" evidence="16">
    <location>
        <begin position="33"/>
        <end position="135"/>
    </location>
</feature>
<keyword evidence="8" id="KW-0130">Cell adhesion</keyword>
<feature type="domain" description="Cadherin" evidence="16">
    <location>
        <begin position="4052"/>
        <end position="4138"/>
    </location>
</feature>
<dbReference type="PRINTS" id="PR00205">
    <property type="entry name" value="CADHERIN"/>
</dbReference>
<comment type="subcellular location">
    <subcellularLocation>
        <location evidence="1">Cell membrane</location>
        <topology evidence="1">Single-pass type I membrane protein</topology>
    </subcellularLocation>
</comment>
<dbReference type="Gene3D" id="2.60.40.60">
    <property type="entry name" value="Cadherins"/>
    <property type="match status" value="39"/>
</dbReference>
<dbReference type="InterPro" id="IPR002126">
    <property type="entry name" value="Cadherin-like_dom"/>
</dbReference>
<evidence type="ECO:0000256" key="6">
    <source>
        <dbReference type="ARBA" id="ARBA00022737"/>
    </source>
</evidence>
<feature type="domain" description="Cadherin" evidence="16">
    <location>
        <begin position="256"/>
        <end position="357"/>
    </location>
</feature>
<keyword evidence="4 15" id="KW-0812">Transmembrane</keyword>
<feature type="domain" description="Cadherin" evidence="16">
    <location>
        <begin position="358"/>
        <end position="457"/>
    </location>
</feature>
<organism evidence="17 18">
    <name type="scientific">Sinanodonta woodiana</name>
    <name type="common">Chinese pond mussel</name>
    <name type="synonym">Anodonta woodiana</name>
    <dbReference type="NCBI Taxonomy" id="1069815"/>
    <lineage>
        <taxon>Eukaryota</taxon>
        <taxon>Metazoa</taxon>
        <taxon>Spiralia</taxon>
        <taxon>Lophotrochozoa</taxon>
        <taxon>Mollusca</taxon>
        <taxon>Bivalvia</taxon>
        <taxon>Autobranchia</taxon>
        <taxon>Heteroconchia</taxon>
        <taxon>Palaeoheterodonta</taxon>
        <taxon>Unionida</taxon>
        <taxon>Unionoidea</taxon>
        <taxon>Unionidae</taxon>
        <taxon>Unioninae</taxon>
        <taxon>Sinanodonta</taxon>
    </lineage>
</organism>
<feature type="domain" description="Cadherin" evidence="16">
    <location>
        <begin position="1596"/>
        <end position="1700"/>
    </location>
</feature>
<feature type="domain" description="Cadherin" evidence="16">
    <location>
        <begin position="2329"/>
        <end position="2437"/>
    </location>
</feature>
<evidence type="ECO:0000259" key="16">
    <source>
        <dbReference type="PROSITE" id="PS50268"/>
    </source>
</evidence>
<feature type="domain" description="Cadherin" evidence="16">
    <location>
        <begin position="2862"/>
        <end position="2970"/>
    </location>
</feature>
<evidence type="ECO:0000256" key="8">
    <source>
        <dbReference type="ARBA" id="ARBA00022889"/>
    </source>
</evidence>
<dbReference type="Proteomes" id="UP001634394">
    <property type="component" value="Unassembled WGS sequence"/>
</dbReference>
<proteinExistence type="predicted"/>
<evidence type="ECO:0000256" key="15">
    <source>
        <dbReference type="SAM" id="Phobius"/>
    </source>
</evidence>
<evidence type="ECO:0000256" key="11">
    <source>
        <dbReference type="ARBA" id="ARBA00023157"/>
    </source>
</evidence>
<dbReference type="PANTHER" id="PTHR24027:SF438">
    <property type="entry name" value="CADHERIN 23"/>
    <property type="match status" value="1"/>
</dbReference>
<dbReference type="EMBL" id="JBJQND010000015">
    <property type="protein sequence ID" value="KAL3852704.1"/>
    <property type="molecule type" value="Genomic_DNA"/>
</dbReference>
<dbReference type="FunFam" id="2.60.40.60:FF:000033">
    <property type="entry name" value="FAT atypical cadherin 1"/>
    <property type="match status" value="4"/>
</dbReference>
<feature type="domain" description="Cadherin" evidence="16">
    <location>
        <begin position="3712"/>
        <end position="3816"/>
    </location>
</feature>
<keyword evidence="6" id="KW-0677">Repeat</keyword>
<keyword evidence="5" id="KW-0732">Signal</keyword>
<feature type="transmembrane region" description="Helical" evidence="15">
    <location>
        <begin position="4290"/>
        <end position="4313"/>
    </location>
</feature>
<feature type="domain" description="Cadherin" evidence="16">
    <location>
        <begin position="877"/>
        <end position="968"/>
    </location>
</feature>
<feature type="domain" description="Cadherin" evidence="16">
    <location>
        <begin position="1389"/>
        <end position="1489"/>
    </location>
</feature>
<dbReference type="CDD" id="cd11304">
    <property type="entry name" value="Cadherin_repeat"/>
    <property type="match status" value="39"/>
</dbReference>
<feature type="domain" description="Cadherin" evidence="16">
    <location>
        <begin position="3610"/>
        <end position="3712"/>
    </location>
</feature>
<feature type="domain" description="Cadherin" evidence="16">
    <location>
        <begin position="457"/>
        <end position="558"/>
    </location>
</feature>
<dbReference type="InterPro" id="IPR015919">
    <property type="entry name" value="Cadherin-like_sf"/>
</dbReference>
<dbReference type="PANTHER" id="PTHR24027">
    <property type="entry name" value="CADHERIN-23"/>
    <property type="match status" value="1"/>
</dbReference>
<feature type="domain" description="Cadherin" evidence="16">
    <location>
        <begin position="559"/>
        <end position="663"/>
    </location>
</feature>
<dbReference type="FunFam" id="2.60.40.60:FF:000092">
    <property type="entry name" value="Protocadherin 8"/>
    <property type="match status" value="2"/>
</dbReference>
<feature type="domain" description="Cadherin" evidence="16">
    <location>
        <begin position="1806"/>
        <end position="1906"/>
    </location>
</feature>
<keyword evidence="2" id="KW-1003">Cell membrane</keyword>
<evidence type="ECO:0000256" key="13">
    <source>
        <dbReference type="PROSITE-ProRule" id="PRU00043"/>
    </source>
</evidence>
<feature type="domain" description="Cadherin" evidence="16">
    <location>
        <begin position="2550"/>
        <end position="2652"/>
    </location>
</feature>
<reference evidence="17 18" key="1">
    <citation type="submission" date="2024-11" db="EMBL/GenBank/DDBJ databases">
        <title>Chromosome-level genome assembly of the freshwater bivalve Anodonta woodiana.</title>
        <authorList>
            <person name="Chen X."/>
        </authorList>
    </citation>
    <scope>NUCLEOTIDE SEQUENCE [LARGE SCALE GENOMIC DNA]</scope>
    <source>
        <strain evidence="17">MN2024</strain>
        <tissue evidence="17">Gills</tissue>
    </source>
</reference>
<keyword evidence="10 15" id="KW-0472">Membrane</keyword>
<dbReference type="FunFam" id="2.60.40.60:FF:000039">
    <property type="entry name" value="FAT atypical cadherin 3"/>
    <property type="match status" value="1"/>
</dbReference>
<feature type="domain" description="Cadherin" evidence="16">
    <location>
        <begin position="663"/>
        <end position="769"/>
    </location>
</feature>
<comment type="caution">
    <text evidence="17">The sequence shown here is derived from an EMBL/GenBank/DDBJ whole genome shotgun (WGS) entry which is preliminary data.</text>
</comment>
<evidence type="ECO:0000313" key="17">
    <source>
        <dbReference type="EMBL" id="KAL3852704.1"/>
    </source>
</evidence>
<dbReference type="GO" id="GO:0007155">
    <property type="term" value="P:cell adhesion"/>
    <property type="evidence" value="ECO:0007669"/>
    <property type="project" value="UniProtKB-KW"/>
</dbReference>
<dbReference type="InterPro" id="IPR039808">
    <property type="entry name" value="Cadherin"/>
</dbReference>
<feature type="domain" description="Cadherin" evidence="16">
    <location>
        <begin position="2114"/>
        <end position="2222"/>
    </location>
</feature>
<feature type="domain" description="Cadherin" evidence="16">
    <location>
        <begin position="2443"/>
        <end position="2549"/>
    </location>
</feature>
<feature type="domain" description="Cadherin" evidence="16">
    <location>
        <begin position="2976"/>
        <end position="3081"/>
    </location>
</feature>
<evidence type="ECO:0000256" key="14">
    <source>
        <dbReference type="SAM" id="MobiDB-lite"/>
    </source>
</evidence>
<feature type="domain" description="Cadherin" evidence="16">
    <location>
        <begin position="2012"/>
        <end position="2114"/>
    </location>
</feature>
<dbReference type="GO" id="GO:0005509">
    <property type="term" value="F:calcium ion binding"/>
    <property type="evidence" value="ECO:0007669"/>
    <property type="project" value="UniProtKB-UniRule"/>
</dbReference>
<evidence type="ECO:0000256" key="2">
    <source>
        <dbReference type="ARBA" id="ARBA00022475"/>
    </source>
</evidence>
<feature type="domain" description="Cadherin" evidence="16">
    <location>
        <begin position="2652"/>
        <end position="2756"/>
    </location>
</feature>
<keyword evidence="12" id="KW-0325">Glycoprotein</keyword>
<evidence type="ECO:0000256" key="12">
    <source>
        <dbReference type="ARBA" id="ARBA00023180"/>
    </source>
</evidence>
<evidence type="ECO:0000256" key="7">
    <source>
        <dbReference type="ARBA" id="ARBA00022837"/>
    </source>
</evidence>
<keyword evidence="18" id="KW-1185">Reference proteome</keyword>
<accession>A0ABD3UT99</accession>
<feature type="region of interest" description="Disordered" evidence="14">
    <location>
        <begin position="4398"/>
        <end position="4424"/>
    </location>
</feature>
<dbReference type="FunFam" id="2.60.40.60:FF:000004">
    <property type="entry name" value="Protocadherin 1 gamma 2"/>
    <property type="match status" value="1"/>
</dbReference>
<dbReference type="SMART" id="SM00112">
    <property type="entry name" value="CA"/>
    <property type="match status" value="39"/>
</dbReference>
<feature type="domain" description="Cadherin" evidence="16">
    <location>
        <begin position="1288"/>
        <end position="1388"/>
    </location>
</feature>
<keyword evidence="11" id="KW-1015">Disulfide bond</keyword>
<dbReference type="FunFam" id="2.60.40.60:FF:000020">
    <property type="entry name" value="Dachsous cadherin-related 1b"/>
    <property type="match status" value="8"/>
</dbReference>
<protein>
    <recommendedName>
        <fullName evidence="16">Cadherin domain-containing protein</fullName>
    </recommendedName>
</protein>
<keyword evidence="9 15" id="KW-1133">Transmembrane helix</keyword>
<feature type="domain" description="Cadherin" evidence="16">
    <location>
        <begin position="1180"/>
        <end position="1287"/>
    </location>
</feature>
<evidence type="ECO:0000256" key="3">
    <source>
        <dbReference type="ARBA" id="ARBA00022536"/>
    </source>
</evidence>
<sequence length="4424" mass="480387">MFSILYRLDDESTHVNGILNIKIQNEFDEVPFISGQLSATIQENQPADTVLYGLFDIIDADVGDTFNYTLSGTHASFFKIDSSTGLITTTQSFDYEGEITTFDDLLLTVTDKGGNSANVSLLISISDVNEYTPTFNQSTYVVSIDEDALKDTSVIELFATDGDISQSLSYSVKYGDPWRFFIFDGTKPNQLSTNNCINLDSPDNHAHAYGLTDNHPHAYGLTAVVTDDGSPEKTGTTYVMITVNRKNDNAPVFGATSPNSTLSIPEDSPIWTTAATVTASDADHDIFSYRVLEGNTDNKFAVNPTSGEIVLMQTLDSEKQISYEFIIQAVDKGFPPMTASTTVTVSLIDVNDNKPMCSQSIFTASVSESATIGDTVSHLNCTDADSGDTLAYTITFGNIGDAFSIDNNGNIYVNNTLDYDYGIRSYSLVVEVDDGINSASVLIIICITPVNEHEPVFAGHANITLPEETNLGISLLFYTATDEDAYPHNITSYRIESGNDRENFVVNRLSGELFLVRSLDFDIPLYELSIVAEDGGGHESTGTVTIYVVDANDQEPSCCVTLHTISVAENTVVWSTLISDLCCSDEDPKTVLSYALTQIPDGNDFTINTNGSASLQLLNSLDFETESSYELNVVVSDNGAPSKSTTTCIHISVLDINEGGPTFSNNVSATVPESAGMGYLILQVNASDPDSPGSPYGNLLYSIISGNDDGKFAIDSGSGELFVIGTLDFDSNQKYELVTQAVEEAGIQSAMTTLTIMLQLSWKDGPPVCLEETFAVTIPEDTAVGTVILTLNCSDVEGQSDLSYVINSTSARLHFKMINNTLLTKSLFNYEIGVNMFFLTVDVTDGNNTLQIYGTVRITDVNEFDPIFTLGSSNGIVTISEASPISTSVITLTAVDFDTDDVVTYAFLNHEALFTLDLASGLILLKENLDFEIVNQYTIHVIATDGNRTSRANVTVNVGDANDHIPFFTQEHYSVTMEENVGNQAIVSLGAWDEDYNSQPNFYGYYMFDIQDGNKHGIFSIDFYDGSISITCPLDYEIASSYSLRVMAYDTLGFSGSRSSIVIVHVEVLNENEYAPRFISKSYNTSVSENARVGTFVTQVSATDDDTGEDGVVKYSLTDKYFYVDECTGKVHVRSPVDFESMQQHSLMITATDMGTPAKSDATIIYITVQNANDTYPVCASSLHILQYAENQTVGTILPAFKCKDVGAVSNGVLSYSIVSVNGGPTSPEFSINSSTGEIILVSSFDYESTSSFYILVAVSDDGLASMSFTVTYNIIITDINEHTPSFSKSTYNIGIAEATAVDKDVLVLKATDDDISDSITYSIKPENSDFEINPTTGVIKTTTKLNRTLTPVYNLTVYAADNGTSPYSRTSFTTVLITITNSTAPVFLSIYYETSVSENANEGTTVLSVSASDPDDAILSFSIWSGDTRNVFTIDTAGNIVVQDATSLDYETTSSYNLTIAVVDQRQQTGTTIVSIHVTGYNEFAPVFTSFSSIVSLPEDTAMNHVVMTAVANDSDSGDDGLVNYSFLSGARSKFTIDSITGTIRLVANLDAETISLYKIVIAAVDMGHTPGKQTTTSTLTIIITDVNDNAPTCESSLYIEQLIENVNIGTNVTKIECSDNDIGYSNGAMSYTIAFGNTQSIFAVSSTGQVATASFVDREMYESFQLIIKISDSGTPSFTTTVTVSVIVQDKNEYSPTFDHGDLVYNIPENTPVGTFVGKVNATDMDAGQAGVIIFSKPHWDWLNCFQIDYRTGVIRTQTTLESIINQFVYMEIMAYDADPTPRSASVQVSVFISSVQSSSPVCDSNVYEYSVLENITTGTVVGSIYCSDADGDNLTYSLLSGNDKKLFYLNVISNGVEVMTVGELYKETQYIHQLYIQISDNNNYEYVNVTISVEHINENAPNIVSTGNIIDINENTDIAVKVYEVNATDADLSSGILYYFITSGNSENKFWISDTTGVIQLQNYLDREKTSAYNLTIEVTDGNVFTSLTGTASLIVRVTDFNDNYPICDKEVYITYADENAAMSTTIASPSCYDNDSSSQDLMFVISFGANNMFSIDNSTGELTLSNTLDYENMTSYFLTVTVDDQGSPALTSTIEITIWINPINDNNPVFDRNYTAYVAENASLGSDVIQVTASDADVGLNHGIVRYSIVSGDIQSKFLIDSVDGTIRVAGALDREAIAMYILIVVASDCTSGSPDERSSSTMVIIHVTDINDNYPVFNPSIYSMALQEDTVIGTTIIQLSATDMDDGISGTPGLYYNIVGGNNEEIFNMSGNYVILQRDIDHFTTAAQYLLKIQAKDQGSKPMSSFTYLSVKVIAVNEYRPVFVTTVDTIFLYENASVGTVIYTFSALDNDTGKYGKLKYAIVDWYNHSVFYVDEDSGELLVSSELDFENGPRLYNLTIEVTDNSGESNNAFSNRLFIFAQVMDSNDNKPVCINNRLPTSSYTMYMDEGVDSGYTLRTAIAASDRDTGINAEVTFSIVNGESSGLFSINSSSGFLATNASTFDYEITKALSLLVRVSDKGFPSLSTECRVKIILNDVNDNAPVFQAIEFTVSIPESSEIDTTITSVTASDADSNANNNNVFTYMLESLYFIINSTSGIITCNNTLDREMTPSYILKVYAIDRGAPQLTGTATVTVQIEDINDNDPVISGTYNTTIYENIDVNTEVFKILATDNDIGKNSALTFAIKSGINEFYFKIDVLTGSIRVRNALDRETSGEYLLEITVYDNGDAQRTASINATVVVLDVNDNPPVFSPSVYGTYVMENETIGTTVLQVHATDEDLGIAGTAGLIYSIVGGNTDDAFVMDRNNIVLSKDIDYMTSSKYLLKIKASDQGLIPLISYAYVTISVVAVNEYRPTFNAREISISTYENASIGTTIFTFSATDDDTGQYGKVKFYLINGSTHGQFTIDETSGDLMVDSQLDYDSLPQIFNLTVEVQDLGDYANNTFTDNTWIVIALLDVNDNPPLFMFNGSRTDTYIASINEDAEIGYVFSIGINISDIDSGLNAHVAYSIVGGDGSFHFRIDASTGILSTTSTFDYETKSMYSVVVRATDRGSPAYSSNSRVKIQINDVNDNTPMFHMTDYSISISESSVIGTIVTVVIATDEDSEVNDNNVIIYALTSSYFYVDPSSGIISTLALLDRESMDIHNLTILAIDQGSPQRTGTLNMIVLIEDSNDNAPVISGTYDTSIAEDLAVGNIVLIITATDGDIDENAELVFSISSGNNNSDFKIDSSNGIIRTGNTLDRETISVYFLVITVSDSGTPRLSVTVTTTITILDVNDNNPVFSPAAYSVSILESIGTGSTIIQVTATDKDEGMSGTQGLQFSIVNGNTNSVFTVANDLVVIASDIDYVEKSQYLLKIQACDQGSTTLCSFSYLTVNVLPVNKYAPNFINGKQILAVSEDTLVGSTVFVINASDKDVGQYGILKYRIIAGNTDNVLSINEDTGELTLSSPLDFETSTRSYNVTIQVQDLGDNINNTNVNYTWIVMNLIDVNDNAPVFSSNEYNVSVYENEAAGYTFATRVTATDADSEQNQQLTYSILSTDGILPFEIDHSTGAISVKIASLDYESKRLYSFRIKASDNGTISLSSTCQMTIWINDINDNPPVFQASNILGSISEAVPIGTSVIRVVATDADSSLNNNNILVYFLESAYFTMDSNTGLISTRATLDRESNLSHTLMVMAIDQGSPQLTGTATVTVLVNDENDNGPVIMGNYDASVREDSAVNTEIFAINATDFDAGANGHLIYSIASGNLNDCFKIDSTTGLIQIKCGLDRETVDKYLLRIQVEDGGLPVRSSMLTATVTVLDVNDNAPSFSSTSLSFSVFENVPINSTVDRVLVTDHDVGTNGAFSIYIVTFWSGNPSDFVIDMLSGVVTTSAAIDREAMSSYNILLGAVDKGIPELSAYANLTISIADMNDITPTFASNSYSVSVLDNIDIGTSVLSVLVTDADSEVNSQITLMIDNLTTMGLLAYQYFGVNSSTSTIFLKQHIRSYIMTSVTFSLIATDAGTPPLSSSTTVTINISDVNDNPPIFVSTKIVSEIAYSNDCQLTVATVSATDADAGVNANVEYYFVQNNYQDLFNLDSVTGEIKLTGIPRIGNVYIFVVGARDRGIPSLDAIIPAYVKLQTFDPNIAVISFYMEISKTYFESIQSQFLSQLTLVFRTQYLTAVAKKWCVQELSVNSCVADIYAVTTDNTTTNSSSTKASGGSSGIMPEVKTVKGILSAQELLPLLTDSRGNLTLEFEDSNWDIFKILRIVPYVDTANGSSINVSEDRGKTEKSDGSKWIETTGGMVTVVVGSVVGIVVVVSVGMTIRHVRAVKVKKSFTQSPSNPGPKLNTCATVKPKIEISRVTEKEEFDRPQMSPAVVSHPLPMVQATTPVWRLDKSSSLWDKYVKSDLRSNKTGPTYGGRASFPDVETPPLPFE</sequence>
<feature type="domain" description="Cadherin" evidence="16">
    <location>
        <begin position="1907"/>
        <end position="2011"/>
    </location>
</feature>
<dbReference type="Pfam" id="PF00028">
    <property type="entry name" value="Cadherin"/>
    <property type="match status" value="35"/>
</dbReference>
<feature type="domain" description="Cadherin" evidence="16">
    <location>
        <begin position="3082"/>
        <end position="3184"/>
    </location>
</feature>
<dbReference type="GO" id="GO:0005886">
    <property type="term" value="C:plasma membrane"/>
    <property type="evidence" value="ECO:0007669"/>
    <property type="project" value="UniProtKB-SubCell"/>
</dbReference>
<keyword evidence="7 13" id="KW-0106">Calcium</keyword>
<evidence type="ECO:0000256" key="10">
    <source>
        <dbReference type="ARBA" id="ARBA00023136"/>
    </source>
</evidence>
<dbReference type="SUPFAM" id="SSF49313">
    <property type="entry name" value="Cadherin-like"/>
    <property type="match status" value="39"/>
</dbReference>
<keyword evidence="3" id="KW-0245">EGF-like domain</keyword>
<feature type="domain" description="Cadherin" evidence="16">
    <location>
        <begin position="3289"/>
        <end position="3393"/>
    </location>
</feature>
<feature type="domain" description="Cadherin" evidence="16">
    <location>
        <begin position="3184"/>
        <end position="3288"/>
    </location>
</feature>
<dbReference type="FunFam" id="2.60.40.60:FF:000181">
    <property type="entry name" value="Predicted protein"/>
    <property type="match status" value="1"/>
</dbReference>
<evidence type="ECO:0000256" key="4">
    <source>
        <dbReference type="ARBA" id="ARBA00022692"/>
    </source>
</evidence>
<dbReference type="FunFam" id="2.60.40.60:FF:000015">
    <property type="entry name" value="FAT atypical cadherin 1"/>
    <property type="match status" value="4"/>
</dbReference>
<evidence type="ECO:0000313" key="18">
    <source>
        <dbReference type="Proteomes" id="UP001634394"/>
    </source>
</evidence>
<dbReference type="PROSITE" id="PS50268">
    <property type="entry name" value="CADHERIN_2"/>
    <property type="match status" value="39"/>
</dbReference>
<dbReference type="InterPro" id="IPR020894">
    <property type="entry name" value="Cadherin_CS"/>
</dbReference>
<feature type="domain" description="Cadherin" evidence="16">
    <location>
        <begin position="969"/>
        <end position="1078"/>
    </location>
</feature>
<feature type="domain" description="Cadherin" evidence="16">
    <location>
        <begin position="1490"/>
        <end position="1595"/>
    </location>
</feature>
<gene>
    <name evidence="17" type="ORF">ACJMK2_016322</name>
</gene>
<feature type="domain" description="Cadherin" evidence="16">
    <location>
        <begin position="3402"/>
        <end position="3502"/>
    </location>
</feature>
<name>A0ABD3UT99_SINWO</name>
<feature type="domain" description="Cadherin" evidence="16">
    <location>
        <begin position="1709"/>
        <end position="1805"/>
    </location>
</feature>
<feature type="domain" description="Cadherin" evidence="16">
    <location>
        <begin position="2757"/>
        <end position="2861"/>
    </location>
</feature>
<evidence type="ECO:0000256" key="1">
    <source>
        <dbReference type="ARBA" id="ARBA00004251"/>
    </source>
</evidence>
<feature type="domain" description="Cadherin" evidence="16">
    <location>
        <begin position="770"/>
        <end position="868"/>
    </location>
</feature>
<feature type="domain" description="Cadherin" evidence="16">
    <location>
        <begin position="136"/>
        <end position="253"/>
    </location>
</feature>
<feature type="domain" description="Cadherin" evidence="16">
    <location>
        <begin position="1079"/>
        <end position="1179"/>
    </location>
</feature>
<feature type="non-terminal residue" evidence="17">
    <location>
        <position position="4424"/>
    </location>
</feature>
<dbReference type="PROSITE" id="PS00232">
    <property type="entry name" value="CADHERIN_1"/>
    <property type="match status" value="11"/>
</dbReference>
<feature type="domain" description="Cadherin" evidence="16">
    <location>
        <begin position="2223"/>
        <end position="2328"/>
    </location>
</feature>
<feature type="domain" description="Cadherin" evidence="16">
    <location>
        <begin position="3817"/>
        <end position="3923"/>
    </location>
</feature>
<feature type="domain" description="Cadherin" evidence="16">
    <location>
        <begin position="3503"/>
        <end position="3609"/>
    </location>
</feature>
<evidence type="ECO:0000256" key="5">
    <source>
        <dbReference type="ARBA" id="ARBA00022729"/>
    </source>
</evidence>